<dbReference type="InterPro" id="IPR021373">
    <property type="entry name" value="DUF2993"/>
</dbReference>
<keyword evidence="1" id="KW-1133">Transmembrane helix</keyword>
<evidence type="ECO:0000313" key="3">
    <source>
        <dbReference type="Proteomes" id="UP001165580"/>
    </source>
</evidence>
<keyword evidence="1" id="KW-0472">Membrane</keyword>
<dbReference type="Proteomes" id="UP001165580">
    <property type="component" value="Unassembled WGS sequence"/>
</dbReference>
<evidence type="ECO:0000256" key="1">
    <source>
        <dbReference type="SAM" id="Phobius"/>
    </source>
</evidence>
<comment type="caution">
    <text evidence="2">The sequence shown here is derived from an EMBL/GenBank/DDBJ whole genome shotgun (WGS) entry which is preliminary data.</text>
</comment>
<keyword evidence="1" id="KW-0812">Transmembrane</keyword>
<feature type="transmembrane region" description="Helical" evidence="1">
    <location>
        <begin position="20"/>
        <end position="42"/>
    </location>
</feature>
<gene>
    <name evidence="2" type="ORF">NVV95_10920</name>
</gene>
<evidence type="ECO:0000313" key="2">
    <source>
        <dbReference type="EMBL" id="MCS5715064.1"/>
    </source>
</evidence>
<name>A0ABT2GFQ9_9MICO</name>
<organism evidence="2 3">
    <name type="scientific">Herbiconiux gentiana</name>
    <dbReference type="NCBI Taxonomy" id="2970912"/>
    <lineage>
        <taxon>Bacteria</taxon>
        <taxon>Bacillati</taxon>
        <taxon>Actinomycetota</taxon>
        <taxon>Actinomycetes</taxon>
        <taxon>Micrococcales</taxon>
        <taxon>Microbacteriaceae</taxon>
        <taxon>Herbiconiux</taxon>
    </lineage>
</organism>
<accession>A0ABT2GFQ9</accession>
<keyword evidence="3" id="KW-1185">Reference proteome</keyword>
<sequence length="256" mass="26143">MTTETLPIEPAPAPRHRRRWPWVLVGVVVLLAVLVVVADVAFRAYAENEAATQIEQQLPENVDGDVDVSIAGFSFLTQVAAGRLGEVTLDAPALSVSGIPIAAHVVATGVPTDLTKPVDDVRASVSLDQSAVDAVVTLPGDATLALGDGDVSYEGSVDVLGLTVGYRVTGQVSASGTDVVITPQGAELTRGDSALDLGGLLEGVAGDPVTVCVAQYLPQGVTVDSLDIASGGATATVSARDFVVDEQSLRTLGTCS</sequence>
<protein>
    <submittedName>
        <fullName evidence="2">DUF2993 domain-containing protein</fullName>
    </submittedName>
</protein>
<dbReference type="RefSeq" id="WP_259486578.1">
    <property type="nucleotide sequence ID" value="NZ_JANTEZ010000004.1"/>
</dbReference>
<reference evidence="2" key="1">
    <citation type="submission" date="2022-08" db="EMBL/GenBank/DDBJ databases">
        <authorList>
            <person name="Deng Y."/>
            <person name="Han X.-F."/>
            <person name="Zhang Y.-Q."/>
        </authorList>
    </citation>
    <scope>NUCLEOTIDE SEQUENCE</scope>
    <source>
        <strain evidence="2">CPCC 205716</strain>
    </source>
</reference>
<dbReference type="EMBL" id="JANTEZ010000004">
    <property type="protein sequence ID" value="MCS5715064.1"/>
    <property type="molecule type" value="Genomic_DNA"/>
</dbReference>
<dbReference type="Pfam" id="PF11209">
    <property type="entry name" value="LmeA"/>
    <property type="match status" value="1"/>
</dbReference>
<proteinExistence type="predicted"/>